<comment type="caution">
    <text evidence="5">The sequence shown here is derived from an EMBL/GenBank/DDBJ whole genome shotgun (WGS) entry which is preliminary data.</text>
</comment>
<evidence type="ECO:0000313" key="6">
    <source>
        <dbReference type="Proteomes" id="UP001165122"/>
    </source>
</evidence>
<feature type="compositionally biased region" description="Polar residues" evidence="3">
    <location>
        <begin position="11"/>
        <end position="22"/>
    </location>
</feature>
<evidence type="ECO:0000313" key="5">
    <source>
        <dbReference type="EMBL" id="GMH79990.1"/>
    </source>
</evidence>
<name>A0A9W7B5J1_9STRA</name>
<evidence type="ECO:0000256" key="2">
    <source>
        <dbReference type="SAM" id="Coils"/>
    </source>
</evidence>
<feature type="coiled-coil region" evidence="2">
    <location>
        <begin position="176"/>
        <end position="232"/>
    </location>
</feature>
<dbReference type="GO" id="GO:0008270">
    <property type="term" value="F:zinc ion binding"/>
    <property type="evidence" value="ECO:0007669"/>
    <property type="project" value="UniProtKB-KW"/>
</dbReference>
<dbReference type="EMBL" id="BRXW01000948">
    <property type="protein sequence ID" value="GMH79990.1"/>
    <property type="molecule type" value="Genomic_DNA"/>
</dbReference>
<feature type="region of interest" description="Disordered" evidence="3">
    <location>
        <begin position="1"/>
        <end position="36"/>
    </location>
</feature>
<evidence type="ECO:0000256" key="3">
    <source>
        <dbReference type="SAM" id="MobiDB-lite"/>
    </source>
</evidence>
<keyword evidence="1" id="KW-0862">Zinc</keyword>
<gene>
    <name evidence="5" type="ORF">TrLO_g786</name>
</gene>
<keyword evidence="2" id="KW-0175">Coiled coil</keyword>
<dbReference type="Pfam" id="PF12874">
    <property type="entry name" value="zf-met"/>
    <property type="match status" value="1"/>
</dbReference>
<dbReference type="PROSITE" id="PS50157">
    <property type="entry name" value="ZINC_FINGER_C2H2_2"/>
    <property type="match status" value="1"/>
</dbReference>
<accession>A0A9W7B5J1</accession>
<evidence type="ECO:0000256" key="1">
    <source>
        <dbReference type="PROSITE-ProRule" id="PRU00042"/>
    </source>
</evidence>
<protein>
    <recommendedName>
        <fullName evidence="4">C2H2-type domain-containing protein</fullName>
    </recommendedName>
</protein>
<keyword evidence="1" id="KW-0479">Metal-binding</keyword>
<reference evidence="6" key="1">
    <citation type="journal article" date="2023" name="Commun. Biol.">
        <title>Genome analysis of Parmales, the sister group of diatoms, reveals the evolutionary specialization of diatoms from phago-mixotrophs to photoautotrophs.</title>
        <authorList>
            <person name="Ban H."/>
            <person name="Sato S."/>
            <person name="Yoshikawa S."/>
            <person name="Yamada K."/>
            <person name="Nakamura Y."/>
            <person name="Ichinomiya M."/>
            <person name="Sato N."/>
            <person name="Blanc-Mathieu R."/>
            <person name="Endo H."/>
            <person name="Kuwata A."/>
            <person name="Ogata H."/>
        </authorList>
    </citation>
    <scope>NUCLEOTIDE SEQUENCE [LARGE SCALE GENOMIC DNA]</scope>
    <source>
        <strain evidence="6">NIES 3700</strain>
    </source>
</reference>
<proteinExistence type="predicted"/>
<evidence type="ECO:0000259" key="4">
    <source>
        <dbReference type="PROSITE" id="PS50157"/>
    </source>
</evidence>
<dbReference type="InterPro" id="IPR013087">
    <property type="entry name" value="Znf_C2H2_type"/>
</dbReference>
<sequence>MPRPNFDASYDRSSASRKTSSGFGEPPTLRTRTGQLARKNYLRRLLEIANEGDAPSKPVNPVFTCQICDKTYNNPATLKQHKRACEMLRKGEMLSDKRKPVREMGSRRQKSDGLDSLLAKTAAYGESFKAGSDMKFGAAAGVNNNTFDFSSFNNNSPLFDDDLGPNPGFSGYFNTNSYVKIKLQRQRKEREEAQEKLRQAKKKIETEWDFRAEDKEREKEEARREKQRRTFDVVEHEARWSQFVNRSRGKNKLKLADVPFIPEEQRESLRELLDKAKVRAMILRWHPDKFGSTYGGLFRPEEVELVMEGVKETSRMLLELLPVIG</sequence>
<keyword evidence="1" id="KW-0863">Zinc-finger</keyword>
<keyword evidence="6" id="KW-1185">Reference proteome</keyword>
<dbReference type="OrthoDB" id="199659at2759"/>
<dbReference type="AlphaFoldDB" id="A0A9W7B5J1"/>
<feature type="domain" description="C2H2-type" evidence="4">
    <location>
        <begin position="63"/>
        <end position="94"/>
    </location>
</feature>
<organism evidence="5 6">
    <name type="scientific">Triparma laevis f. longispina</name>
    <dbReference type="NCBI Taxonomy" id="1714387"/>
    <lineage>
        <taxon>Eukaryota</taxon>
        <taxon>Sar</taxon>
        <taxon>Stramenopiles</taxon>
        <taxon>Ochrophyta</taxon>
        <taxon>Bolidophyceae</taxon>
        <taxon>Parmales</taxon>
        <taxon>Triparmaceae</taxon>
        <taxon>Triparma</taxon>
    </lineage>
</organism>
<dbReference type="Proteomes" id="UP001165122">
    <property type="component" value="Unassembled WGS sequence"/>
</dbReference>